<comment type="caution">
    <text evidence="2">The sequence shown here is derived from an EMBL/GenBank/DDBJ whole genome shotgun (WGS) entry which is preliminary data.</text>
</comment>
<gene>
    <name evidence="2" type="ORF">D6201_01030</name>
</gene>
<dbReference type="AlphaFoldDB" id="A0A419RQQ1"/>
<protein>
    <submittedName>
        <fullName evidence="2">Lasso peptide biosynthesis B2 protein</fullName>
    </submittedName>
</protein>
<feature type="domain" description="Microcin J25-processing protein McjB C-terminal" evidence="1">
    <location>
        <begin position="27"/>
        <end position="135"/>
    </location>
</feature>
<keyword evidence="3" id="KW-1185">Reference proteome</keyword>
<dbReference type="InterPro" id="IPR032708">
    <property type="entry name" value="McjB_C"/>
</dbReference>
<evidence type="ECO:0000313" key="3">
    <source>
        <dbReference type="Proteomes" id="UP000285232"/>
    </source>
</evidence>
<dbReference type="Proteomes" id="UP000285232">
    <property type="component" value="Unassembled WGS sequence"/>
</dbReference>
<dbReference type="Pfam" id="PF13471">
    <property type="entry name" value="Transglut_core3"/>
    <property type="match status" value="1"/>
</dbReference>
<dbReference type="NCBIfam" id="NF033537">
    <property type="entry name" value="lasso_biosyn_B2"/>
    <property type="match status" value="1"/>
</dbReference>
<evidence type="ECO:0000313" key="2">
    <source>
        <dbReference type="EMBL" id="RJY08128.1"/>
    </source>
</evidence>
<evidence type="ECO:0000259" key="1">
    <source>
        <dbReference type="Pfam" id="PF13471"/>
    </source>
</evidence>
<organism evidence="2 3">
    <name type="scientific">Aurantiacibacter aquimixticola</name>
    <dbReference type="NCBI Taxonomy" id="1958945"/>
    <lineage>
        <taxon>Bacteria</taxon>
        <taxon>Pseudomonadati</taxon>
        <taxon>Pseudomonadota</taxon>
        <taxon>Alphaproteobacteria</taxon>
        <taxon>Sphingomonadales</taxon>
        <taxon>Erythrobacteraceae</taxon>
        <taxon>Aurantiacibacter</taxon>
    </lineage>
</organism>
<proteinExistence type="predicted"/>
<name>A0A419RQQ1_9SPHN</name>
<reference evidence="2 3" key="1">
    <citation type="journal article" date="2017" name="Int. J. Syst. Evol. Microbiol.">
        <title>Erythrobacter aquimixticola sp. nov., isolated from the junction between the ocean and a freshwater spring.</title>
        <authorList>
            <person name="Park S."/>
            <person name="Jung Y.T."/>
            <person name="Choi S.J."/>
            <person name="Yoon J.H."/>
        </authorList>
    </citation>
    <scope>NUCLEOTIDE SEQUENCE [LARGE SCALE GENOMIC DNA]</scope>
    <source>
        <strain evidence="2 3">JSSK-14</strain>
    </source>
</reference>
<accession>A0A419RQQ1</accession>
<sequence length="155" mass="17411">MSPSRRFQRLILFTEITLSLAWARVLVRFVSFRRWRGLLGPIDGEGHAQDGAGLSLAMLEQASDIGRQVERVGSRVWFEALCLPRAMAARWVLARRGIPSRTVIGTRPAQGDDPHRFHAWLMVGDRVVTGGAVKDDHLAFARRLSPEARGPHDRH</sequence>
<dbReference type="EMBL" id="RAHX01000001">
    <property type="protein sequence ID" value="RJY08128.1"/>
    <property type="molecule type" value="Genomic_DNA"/>
</dbReference>
<dbReference type="InterPro" id="IPR053521">
    <property type="entry name" value="McjB-like"/>
</dbReference>
<dbReference type="OrthoDB" id="3790432at2"/>